<evidence type="ECO:0000313" key="10">
    <source>
        <dbReference type="Proteomes" id="UP000605846"/>
    </source>
</evidence>
<keyword evidence="6" id="KW-0119">Carbohydrate metabolism</keyword>
<keyword evidence="6" id="KW-0067">ATP-binding</keyword>
<dbReference type="InterPro" id="IPR042024">
    <property type="entry name" value="D-XK_euk"/>
</dbReference>
<evidence type="ECO:0000256" key="1">
    <source>
        <dbReference type="ARBA" id="ARBA00009156"/>
    </source>
</evidence>
<dbReference type="GO" id="GO:0042732">
    <property type="term" value="P:D-xylose metabolic process"/>
    <property type="evidence" value="ECO:0007669"/>
    <property type="project" value="UniProtKB-UniRule"/>
</dbReference>
<dbReference type="InterPro" id="IPR018485">
    <property type="entry name" value="FGGY_C"/>
</dbReference>
<comment type="function">
    <text evidence="6">Highly specific D-xylulose kinase which participates in the catabolism of xylose. Xylose is a major component of hemicelluloses such as xylan. Most fungi utilize D-xylose via three enzymatic reactions, xylose reductase (XR), xylitol dehydrogenase (XDH), and xylulokinase, to form xylulose 5-phosphate, which enters pentose phosphate pathway.</text>
</comment>
<dbReference type="PIRSF" id="PIRSF000538">
    <property type="entry name" value="GlpK"/>
    <property type="match status" value="1"/>
</dbReference>
<comment type="catalytic activity">
    <reaction evidence="5 6">
        <text>D-xylulose + ATP = D-xylulose 5-phosphate + ADP + H(+)</text>
        <dbReference type="Rhea" id="RHEA:10964"/>
        <dbReference type="ChEBI" id="CHEBI:15378"/>
        <dbReference type="ChEBI" id="CHEBI:17140"/>
        <dbReference type="ChEBI" id="CHEBI:30616"/>
        <dbReference type="ChEBI" id="CHEBI:57737"/>
        <dbReference type="ChEBI" id="CHEBI:456216"/>
        <dbReference type="EC" id="2.7.1.17"/>
    </reaction>
</comment>
<accession>A0A8H7EN58</accession>
<feature type="domain" description="Carbohydrate kinase FGGY N-terminal" evidence="7">
    <location>
        <begin position="129"/>
        <end position="280"/>
    </location>
</feature>
<dbReference type="GO" id="GO:0005997">
    <property type="term" value="P:xylulose metabolic process"/>
    <property type="evidence" value="ECO:0007669"/>
    <property type="project" value="TreeGrafter"/>
</dbReference>
<keyword evidence="10" id="KW-1185">Reference proteome</keyword>
<dbReference type="PANTHER" id="PTHR10196:SF57">
    <property type="entry name" value="XYLULOSE KINASE"/>
    <property type="match status" value="1"/>
</dbReference>
<evidence type="ECO:0000259" key="7">
    <source>
        <dbReference type="Pfam" id="PF00370"/>
    </source>
</evidence>
<dbReference type="InterPro" id="IPR018484">
    <property type="entry name" value="FGGY_N"/>
</dbReference>
<dbReference type="Pfam" id="PF00370">
    <property type="entry name" value="FGGY_N"/>
    <property type="match status" value="1"/>
</dbReference>
<protein>
    <recommendedName>
        <fullName evidence="6">Xylulose kinase</fullName>
        <ecNumber evidence="6">2.7.1.17</ecNumber>
    </recommendedName>
</protein>
<sequence length="524" mass="58057">MSVPCYLGLDLSTQQLKCTLIDESHNILFETAVNFDRELPEFGTTHGVIQNGDEATTPTMLWVKSIDLLLEKLKDTPYISRIRGISGAGQQHGSVYWTSKGINTIARLDPSKSLEIQLVDAFAIGQSPIWQDASTTRECRSLEALVGGPEALAHLTGSRAYERFTGNQIAKIYRERRDQYDNTAHISLVSSFIATLLLGNLSPVDAAEGSGTNLMNIHSHSWQNDLLEHCGGPDLRKKLQLEPVTGGVQLGKISPYYIQRYGFHQDCAIMPFTGDNSATLASMNLSEGDCVISLGTSDTVLVYLKRGAAKPTIESHLMAHPTDPKAFMGMLCYKNGSLTRQKIRDMYANGSWDTFNKYLQQQSRGEVGFYYWMQEIIPFAKGIHRFENGFPVDEFADPTMNIRAIVESQFLSMRIRLERMTQAKFTRILATGGAATNTVLLQVLSNVLGLPVYKQKGMNSASLGGALLAKYGAVSHQQSFSELMNKHNISDMELVCEPDKASTSLYGERINKYIELEASIVHST</sequence>
<dbReference type="OrthoDB" id="1728974at2759"/>
<dbReference type="CDD" id="cd07776">
    <property type="entry name" value="ASKHA_NBD_FGGY_SpXK-like"/>
    <property type="match status" value="1"/>
</dbReference>
<evidence type="ECO:0000256" key="5">
    <source>
        <dbReference type="ARBA" id="ARBA00048885"/>
    </source>
</evidence>
<dbReference type="FunFam" id="3.30.420.40:FF:000118">
    <property type="entry name" value="Xylulose kinase 2"/>
    <property type="match status" value="1"/>
</dbReference>
<proteinExistence type="inferred from homology"/>
<dbReference type="GO" id="GO:0005829">
    <property type="term" value="C:cytosol"/>
    <property type="evidence" value="ECO:0007669"/>
    <property type="project" value="TreeGrafter"/>
</dbReference>
<dbReference type="Pfam" id="PF02782">
    <property type="entry name" value="FGGY_C"/>
    <property type="match status" value="1"/>
</dbReference>
<dbReference type="GO" id="GO:0005524">
    <property type="term" value="F:ATP binding"/>
    <property type="evidence" value="ECO:0007669"/>
    <property type="project" value="UniProtKB-UniRule"/>
</dbReference>
<dbReference type="EMBL" id="JABAYA010000199">
    <property type="protein sequence ID" value="KAF7722362.1"/>
    <property type="molecule type" value="Genomic_DNA"/>
</dbReference>
<feature type="domain" description="Carbohydrate kinase FGGY C-terminal" evidence="8">
    <location>
        <begin position="291"/>
        <end position="471"/>
    </location>
</feature>
<dbReference type="SUPFAM" id="SSF53067">
    <property type="entry name" value="Actin-like ATPase domain"/>
    <property type="match status" value="2"/>
</dbReference>
<reference evidence="9" key="1">
    <citation type="submission" date="2020-01" db="EMBL/GenBank/DDBJ databases">
        <title>Genome Sequencing of Three Apophysomyces-Like Fungal Strains Confirms a Novel Fungal Genus in the Mucoromycota with divergent Burkholderia-like Endosymbiotic Bacteria.</title>
        <authorList>
            <person name="Stajich J.E."/>
            <person name="Macias A.M."/>
            <person name="Carter-House D."/>
            <person name="Lovett B."/>
            <person name="Kasson L.R."/>
            <person name="Berry K."/>
            <person name="Grigoriev I."/>
            <person name="Chang Y."/>
            <person name="Spatafora J."/>
            <person name="Kasson M.T."/>
        </authorList>
    </citation>
    <scope>NUCLEOTIDE SEQUENCE</scope>
    <source>
        <strain evidence="9">NRRL A-21654</strain>
    </source>
</reference>
<evidence type="ECO:0000256" key="6">
    <source>
        <dbReference type="RuleBase" id="RU367058"/>
    </source>
</evidence>
<evidence type="ECO:0000313" key="9">
    <source>
        <dbReference type="EMBL" id="KAF7722362.1"/>
    </source>
</evidence>
<dbReference type="Proteomes" id="UP000605846">
    <property type="component" value="Unassembled WGS sequence"/>
</dbReference>
<comment type="caution">
    <text evidence="9">The sequence shown here is derived from an EMBL/GenBank/DDBJ whole genome shotgun (WGS) entry which is preliminary data.</text>
</comment>
<dbReference type="AlphaFoldDB" id="A0A8H7EN58"/>
<dbReference type="EC" id="2.7.1.17" evidence="6"/>
<dbReference type="Gene3D" id="3.30.420.40">
    <property type="match status" value="2"/>
</dbReference>
<keyword evidence="2 6" id="KW-0859">Xylose metabolism</keyword>
<organism evidence="9 10">
    <name type="scientific">Apophysomyces ossiformis</name>
    <dbReference type="NCBI Taxonomy" id="679940"/>
    <lineage>
        <taxon>Eukaryota</taxon>
        <taxon>Fungi</taxon>
        <taxon>Fungi incertae sedis</taxon>
        <taxon>Mucoromycota</taxon>
        <taxon>Mucoromycotina</taxon>
        <taxon>Mucoromycetes</taxon>
        <taxon>Mucorales</taxon>
        <taxon>Mucorineae</taxon>
        <taxon>Mucoraceae</taxon>
        <taxon>Apophysomyces</taxon>
    </lineage>
</organism>
<keyword evidence="3 6" id="KW-0808">Transferase</keyword>
<name>A0A8H7EN58_9FUNG</name>
<gene>
    <name evidence="9" type="ORF">EC973_003207</name>
</gene>
<comment type="similarity">
    <text evidence="1 6">Belongs to the FGGY kinase family.</text>
</comment>
<evidence type="ECO:0000259" key="8">
    <source>
        <dbReference type="Pfam" id="PF02782"/>
    </source>
</evidence>
<dbReference type="InterPro" id="IPR000577">
    <property type="entry name" value="Carb_kinase_FGGY"/>
</dbReference>
<evidence type="ECO:0000256" key="3">
    <source>
        <dbReference type="ARBA" id="ARBA00022679"/>
    </source>
</evidence>
<dbReference type="InterPro" id="IPR043129">
    <property type="entry name" value="ATPase_NBD"/>
</dbReference>
<evidence type="ECO:0000256" key="4">
    <source>
        <dbReference type="ARBA" id="ARBA00022777"/>
    </source>
</evidence>
<keyword evidence="4 6" id="KW-0418">Kinase</keyword>
<keyword evidence="6" id="KW-0547">Nucleotide-binding</keyword>
<dbReference type="GO" id="GO:0004856">
    <property type="term" value="F:D-xylulokinase activity"/>
    <property type="evidence" value="ECO:0007669"/>
    <property type="project" value="UniProtKB-UniRule"/>
</dbReference>
<dbReference type="PANTHER" id="PTHR10196">
    <property type="entry name" value="SUGAR KINASE"/>
    <property type="match status" value="1"/>
</dbReference>
<evidence type="ECO:0000256" key="2">
    <source>
        <dbReference type="ARBA" id="ARBA00022629"/>
    </source>
</evidence>